<dbReference type="AlphaFoldDB" id="A0A1R3JST9"/>
<sequence>MAKEYAIGNGERPTGQVTKFVSGDDLEDDFMTEDSSKKYKVF</sequence>
<gene>
    <name evidence="2" type="ORF">COLO4_14322</name>
</gene>
<evidence type="ECO:0000313" key="3">
    <source>
        <dbReference type="Proteomes" id="UP000187203"/>
    </source>
</evidence>
<comment type="caution">
    <text evidence="2">The sequence shown here is derived from an EMBL/GenBank/DDBJ whole genome shotgun (WGS) entry which is preliminary data.</text>
</comment>
<reference evidence="3" key="1">
    <citation type="submission" date="2013-09" db="EMBL/GenBank/DDBJ databases">
        <title>Corchorus olitorius genome sequencing.</title>
        <authorList>
            <person name="Alam M."/>
            <person name="Haque M.S."/>
            <person name="Islam M.S."/>
            <person name="Emdad E.M."/>
            <person name="Islam M.M."/>
            <person name="Ahmed B."/>
            <person name="Halim A."/>
            <person name="Hossen Q.M.M."/>
            <person name="Hossain M.Z."/>
            <person name="Ahmed R."/>
            <person name="Khan M.M."/>
            <person name="Islam R."/>
            <person name="Rashid M.M."/>
            <person name="Khan S.A."/>
            <person name="Rahman M.S."/>
            <person name="Alam M."/>
            <person name="Yahiya A.S."/>
            <person name="Khan M.S."/>
            <person name="Azam M.S."/>
            <person name="Haque T."/>
            <person name="Lashkar M.Z.H."/>
            <person name="Akhand A.I."/>
            <person name="Morshed G."/>
            <person name="Roy S."/>
            <person name="Uddin K.S."/>
            <person name="Rabeya T."/>
            <person name="Hossain A.S."/>
            <person name="Chowdhury A."/>
            <person name="Snigdha A.R."/>
            <person name="Mortoza M.S."/>
            <person name="Matin S.A."/>
            <person name="Hoque S.M.E."/>
            <person name="Islam M.K."/>
            <person name="Roy D.K."/>
            <person name="Haider R."/>
            <person name="Moosa M.M."/>
            <person name="Elias S.M."/>
            <person name="Hasan A.M."/>
            <person name="Jahan S."/>
            <person name="Shafiuddin M."/>
            <person name="Mahmood N."/>
            <person name="Shommy N.S."/>
        </authorList>
    </citation>
    <scope>NUCLEOTIDE SEQUENCE [LARGE SCALE GENOMIC DNA]</scope>
    <source>
        <strain evidence="3">cv. O-4</strain>
    </source>
</reference>
<organism evidence="2 3">
    <name type="scientific">Corchorus olitorius</name>
    <dbReference type="NCBI Taxonomy" id="93759"/>
    <lineage>
        <taxon>Eukaryota</taxon>
        <taxon>Viridiplantae</taxon>
        <taxon>Streptophyta</taxon>
        <taxon>Embryophyta</taxon>
        <taxon>Tracheophyta</taxon>
        <taxon>Spermatophyta</taxon>
        <taxon>Magnoliopsida</taxon>
        <taxon>eudicotyledons</taxon>
        <taxon>Gunneridae</taxon>
        <taxon>Pentapetalae</taxon>
        <taxon>rosids</taxon>
        <taxon>malvids</taxon>
        <taxon>Malvales</taxon>
        <taxon>Malvaceae</taxon>
        <taxon>Grewioideae</taxon>
        <taxon>Apeibeae</taxon>
        <taxon>Corchorus</taxon>
    </lineage>
</organism>
<dbReference type="OrthoDB" id="3863715at2759"/>
<evidence type="ECO:0000256" key="1">
    <source>
        <dbReference type="SAM" id="MobiDB-lite"/>
    </source>
</evidence>
<evidence type="ECO:0000313" key="2">
    <source>
        <dbReference type="EMBL" id="OMO97854.1"/>
    </source>
</evidence>
<protein>
    <submittedName>
        <fullName evidence="2">Uncharacterized protein</fullName>
    </submittedName>
</protein>
<name>A0A1R3JST9_9ROSI</name>
<dbReference type="Proteomes" id="UP000187203">
    <property type="component" value="Unassembled WGS sequence"/>
</dbReference>
<keyword evidence="3" id="KW-1185">Reference proteome</keyword>
<accession>A0A1R3JST9</accession>
<feature type="region of interest" description="Disordered" evidence="1">
    <location>
        <begin position="1"/>
        <end position="20"/>
    </location>
</feature>
<dbReference type="EMBL" id="AWUE01015409">
    <property type="protein sequence ID" value="OMO97854.1"/>
    <property type="molecule type" value="Genomic_DNA"/>
</dbReference>
<proteinExistence type="predicted"/>